<dbReference type="RefSeq" id="WP_118427134.1">
    <property type="nucleotide sequence ID" value="NZ_QRPD01000004.1"/>
</dbReference>
<dbReference type="AlphaFoldDB" id="A0A415N129"/>
<name>A0A415N129_9FIRM</name>
<dbReference type="EMBL" id="QRPD01000004">
    <property type="protein sequence ID" value="RHL88589.1"/>
    <property type="molecule type" value="Genomic_DNA"/>
</dbReference>
<proteinExistence type="predicted"/>
<evidence type="ECO:0000313" key="2">
    <source>
        <dbReference type="Proteomes" id="UP000283325"/>
    </source>
</evidence>
<sequence length="85" mass="9550">MNNSEMGQSLAVMIESARIKMTNAINQVIHETSLPAYLIEGILTGIISDVRNQKNAEMLEEMMTVQNELKNKINLTEQEKKEGAE</sequence>
<accession>A0A415N129</accession>
<reference evidence="1 2" key="1">
    <citation type="submission" date="2018-08" db="EMBL/GenBank/DDBJ databases">
        <title>A genome reference for cultivated species of the human gut microbiota.</title>
        <authorList>
            <person name="Zou Y."/>
            <person name="Xue W."/>
            <person name="Luo G."/>
        </authorList>
    </citation>
    <scope>NUCLEOTIDE SEQUENCE [LARGE SCALE GENOMIC DNA]</scope>
    <source>
        <strain evidence="1 2">AF36-1BH</strain>
    </source>
</reference>
<organism evidence="1 2">
    <name type="scientific">Dorea formicigenerans</name>
    <dbReference type="NCBI Taxonomy" id="39486"/>
    <lineage>
        <taxon>Bacteria</taxon>
        <taxon>Bacillati</taxon>
        <taxon>Bacillota</taxon>
        <taxon>Clostridia</taxon>
        <taxon>Lachnospirales</taxon>
        <taxon>Lachnospiraceae</taxon>
        <taxon>Dorea</taxon>
    </lineage>
</organism>
<evidence type="ECO:0000313" key="1">
    <source>
        <dbReference type="EMBL" id="RHL88589.1"/>
    </source>
</evidence>
<protein>
    <submittedName>
        <fullName evidence="1">Uncharacterized protein</fullName>
    </submittedName>
</protein>
<dbReference type="Proteomes" id="UP000283325">
    <property type="component" value="Unassembled WGS sequence"/>
</dbReference>
<comment type="caution">
    <text evidence="1">The sequence shown here is derived from an EMBL/GenBank/DDBJ whole genome shotgun (WGS) entry which is preliminary data.</text>
</comment>
<gene>
    <name evidence="1" type="ORF">DWZ98_06060</name>
</gene>